<feature type="region of interest" description="Disordered" evidence="2">
    <location>
        <begin position="82"/>
        <end position="207"/>
    </location>
</feature>
<evidence type="ECO:0000313" key="5">
    <source>
        <dbReference type="Proteomes" id="UP000241890"/>
    </source>
</evidence>
<feature type="compositionally biased region" description="Basic and acidic residues" evidence="2">
    <location>
        <begin position="171"/>
        <end position="180"/>
    </location>
</feature>
<feature type="compositionally biased region" description="Polar residues" evidence="2">
    <location>
        <begin position="96"/>
        <end position="109"/>
    </location>
</feature>
<dbReference type="EMBL" id="BEYU01000056">
    <property type="protein sequence ID" value="GBG29306.1"/>
    <property type="molecule type" value="Genomic_DNA"/>
</dbReference>
<sequence>MAFGDVDEDEDDAGKQALDGAPAELAAEDQIAQTWLECEDEQGNLYYYNQQTGESAWTLPEGDVVPTVVPISILPAETRADLEIDAPADIGPGSPSERQLLNQDQTWEQTRSDENTKDTRSVTFVLDSAGPQEIGQEVPSSTLEKNDDNAAMSATHANENVNTDETSSDQLHTEEQKVQEGDATDEVCVEGKEPGDSESQERSQQEQFARYRKESLSRLESLRGERNELADERDGLAHKLVATQAALQRAQLTVSNLEKELQAATKRDESIISGLRKEFESLKASNEQYAEYARVSAASLKVAQGDLEALRSNYERLQADHDQAVHEADELRAAASERAAAEADLEARTSDQLSQANDEASRLKHDLARLVEELAQAKRELADTKSELKRAQGDLARTSETQAQTERRSEILLDVAKEEANQEIATQVASAREESAAQCKRAMAQAIGMLESQVQIAQDAHTKNGLSKIVGLLAMHHEGNSREQQAGAMTAQQAQLDALATTIHDLQTRLAGTQTLEKDLEQASRRSQQLERQVTALTTRVEAADADTAKAVREVEQRSKYLEQELRAAIDEIEAGKVRESKLLAQEIKLRVRVQDLEAGNIQVPQYDPMLTKELSEARSSLATAQEDLHIARQDVERQHARLESLQASEAELKLALENAREEAIESAKRAEAAEAATQAAQEEAQALQGAAEEALAEVRHANAEASELHGLLDVERRRHFQERTALLSELDLHKCAASARREKAAKLTTPGEWHRLRLRARLDCDATKTLGAQVQQDLQNFAEVLRSAKRDLGERTRMAAAARAAAAGPEINNEKRTPRDERDLDVYSIESLAVSPSPNQAARPESLSKRKTMAFCRIHPQICHIINSSVIMANREMLELCNAHGQTRRWTLQGVADSYVKNRQTFDTLRLSAFCFATDPRSVYCAILHGQRQAAPKLSLLGDLSDPGLLAQSLYGLVQQIGFANHDLALEVCRYRMQVAAGCAGSGR</sequence>
<dbReference type="Gene3D" id="2.20.70.10">
    <property type="match status" value="1"/>
</dbReference>
<feature type="compositionally biased region" description="Acidic residues" evidence="2">
    <location>
        <begin position="1"/>
        <end position="12"/>
    </location>
</feature>
<comment type="caution">
    <text evidence="4">The sequence shown here is derived from an EMBL/GenBank/DDBJ whole genome shotgun (WGS) entry which is preliminary data.</text>
</comment>
<feature type="region of interest" description="Disordered" evidence="2">
    <location>
        <begin position="333"/>
        <end position="360"/>
    </location>
</feature>
<feature type="coiled-coil region" evidence="1">
    <location>
        <begin position="513"/>
        <end position="572"/>
    </location>
</feature>
<reference evidence="4 5" key="1">
    <citation type="submission" date="2017-12" db="EMBL/GenBank/DDBJ databases">
        <title>Sequencing, de novo assembly and annotation of complete genome of a new Thraustochytrid species, strain FCC1311.</title>
        <authorList>
            <person name="Sedici K."/>
            <person name="Godart F."/>
            <person name="Aiese Cigliano R."/>
            <person name="Sanseverino W."/>
            <person name="Barakat M."/>
            <person name="Ortet P."/>
            <person name="Marechal E."/>
            <person name="Cagnac O."/>
            <person name="Amato A."/>
        </authorList>
    </citation>
    <scope>NUCLEOTIDE SEQUENCE [LARGE SCALE GENOMIC DNA]</scope>
</reference>
<dbReference type="InterPro" id="IPR036020">
    <property type="entry name" value="WW_dom_sf"/>
</dbReference>
<proteinExistence type="predicted"/>
<dbReference type="PROSITE" id="PS50020">
    <property type="entry name" value="WW_DOMAIN_2"/>
    <property type="match status" value="1"/>
</dbReference>
<feature type="compositionally biased region" description="Basic and acidic residues" evidence="2">
    <location>
        <begin position="339"/>
        <end position="349"/>
    </location>
</feature>
<dbReference type="InParanoid" id="A0A2R5GEF6"/>
<dbReference type="AlphaFoldDB" id="A0A2R5GEF6"/>
<feature type="compositionally biased region" description="Polar residues" evidence="2">
    <location>
        <begin position="155"/>
        <end position="170"/>
    </location>
</feature>
<evidence type="ECO:0000259" key="3">
    <source>
        <dbReference type="PROSITE" id="PS50020"/>
    </source>
</evidence>
<evidence type="ECO:0000313" key="4">
    <source>
        <dbReference type="EMBL" id="GBG29306.1"/>
    </source>
</evidence>
<dbReference type="InterPro" id="IPR001202">
    <property type="entry name" value="WW_dom"/>
</dbReference>
<dbReference type="SUPFAM" id="SSF51045">
    <property type="entry name" value="WW domain"/>
    <property type="match status" value="1"/>
</dbReference>
<dbReference type="CDD" id="cd00201">
    <property type="entry name" value="WW"/>
    <property type="match status" value="1"/>
</dbReference>
<accession>A0A2R5GEF6</accession>
<feature type="region of interest" description="Disordered" evidence="2">
    <location>
        <begin position="1"/>
        <end position="24"/>
    </location>
</feature>
<protein>
    <submittedName>
        <fullName evidence="4">Transcription elongation regulator 1</fullName>
    </submittedName>
</protein>
<keyword evidence="1" id="KW-0175">Coiled coil</keyword>
<name>A0A2R5GEF6_9STRA</name>
<dbReference type="Proteomes" id="UP000241890">
    <property type="component" value="Unassembled WGS sequence"/>
</dbReference>
<organism evidence="4 5">
    <name type="scientific">Hondaea fermentalgiana</name>
    <dbReference type="NCBI Taxonomy" id="2315210"/>
    <lineage>
        <taxon>Eukaryota</taxon>
        <taxon>Sar</taxon>
        <taxon>Stramenopiles</taxon>
        <taxon>Bigyra</taxon>
        <taxon>Labyrinthulomycetes</taxon>
        <taxon>Thraustochytrida</taxon>
        <taxon>Thraustochytriidae</taxon>
        <taxon>Hondaea</taxon>
    </lineage>
</organism>
<keyword evidence="5" id="KW-1185">Reference proteome</keyword>
<dbReference type="OrthoDB" id="1577640at2759"/>
<feature type="compositionally biased region" description="Basic and acidic residues" evidence="2">
    <location>
        <begin position="189"/>
        <end position="207"/>
    </location>
</feature>
<feature type="region of interest" description="Disordered" evidence="2">
    <location>
        <begin position="386"/>
        <end position="406"/>
    </location>
</feature>
<feature type="domain" description="WW" evidence="3">
    <location>
        <begin position="29"/>
        <end position="62"/>
    </location>
</feature>
<gene>
    <name evidence="4" type="ORF">FCC1311_055282</name>
</gene>
<evidence type="ECO:0000256" key="1">
    <source>
        <dbReference type="SAM" id="Coils"/>
    </source>
</evidence>
<feature type="coiled-coil region" evidence="1">
    <location>
        <begin position="212"/>
        <end position="267"/>
    </location>
</feature>
<dbReference type="Pfam" id="PF00397">
    <property type="entry name" value="WW"/>
    <property type="match status" value="1"/>
</dbReference>
<feature type="compositionally biased region" description="Basic and acidic residues" evidence="2">
    <location>
        <begin position="110"/>
        <end position="120"/>
    </location>
</feature>
<feature type="coiled-coil region" evidence="1">
    <location>
        <begin position="615"/>
        <end position="705"/>
    </location>
</feature>
<evidence type="ECO:0000256" key="2">
    <source>
        <dbReference type="SAM" id="MobiDB-lite"/>
    </source>
</evidence>